<proteinExistence type="predicted"/>
<evidence type="ECO:0000256" key="1">
    <source>
        <dbReference type="SAM" id="SignalP"/>
    </source>
</evidence>
<gene>
    <name evidence="2" type="ORF">ACFOMG_17675</name>
</gene>
<dbReference type="EMBL" id="JBHRYB010000025">
    <property type="protein sequence ID" value="MFC3681936.1"/>
    <property type="molecule type" value="Genomic_DNA"/>
</dbReference>
<name>A0ABV7VYW0_9GAMM</name>
<feature type="signal peptide" evidence="1">
    <location>
        <begin position="1"/>
        <end position="21"/>
    </location>
</feature>
<evidence type="ECO:0000313" key="2">
    <source>
        <dbReference type="EMBL" id="MFC3681936.1"/>
    </source>
</evidence>
<organism evidence="2 3">
    <name type="scientific">Bacterioplanoides pacificum</name>
    <dbReference type="NCBI Taxonomy" id="1171596"/>
    <lineage>
        <taxon>Bacteria</taxon>
        <taxon>Pseudomonadati</taxon>
        <taxon>Pseudomonadota</taxon>
        <taxon>Gammaproteobacteria</taxon>
        <taxon>Oceanospirillales</taxon>
        <taxon>Oceanospirillaceae</taxon>
        <taxon>Bacterioplanoides</taxon>
    </lineage>
</organism>
<reference evidence="3" key="1">
    <citation type="journal article" date="2019" name="Int. J. Syst. Evol. Microbiol.">
        <title>The Global Catalogue of Microorganisms (GCM) 10K type strain sequencing project: providing services to taxonomists for standard genome sequencing and annotation.</title>
        <authorList>
            <consortium name="The Broad Institute Genomics Platform"/>
            <consortium name="The Broad Institute Genome Sequencing Center for Infectious Disease"/>
            <person name="Wu L."/>
            <person name="Ma J."/>
        </authorList>
    </citation>
    <scope>NUCLEOTIDE SEQUENCE [LARGE SCALE GENOMIC DNA]</scope>
    <source>
        <strain evidence="3">KCTC 42424</strain>
    </source>
</reference>
<evidence type="ECO:0000313" key="3">
    <source>
        <dbReference type="Proteomes" id="UP001595722"/>
    </source>
</evidence>
<protein>
    <submittedName>
        <fullName evidence="2">Uncharacterized protein</fullName>
    </submittedName>
</protein>
<comment type="caution">
    <text evidence="2">The sequence shown here is derived from an EMBL/GenBank/DDBJ whole genome shotgun (WGS) entry which is preliminary data.</text>
</comment>
<feature type="chain" id="PRO_5045613004" evidence="1">
    <location>
        <begin position="22"/>
        <end position="40"/>
    </location>
</feature>
<dbReference type="RefSeq" id="WP_376868654.1">
    <property type="nucleotide sequence ID" value="NZ_JBHRYB010000025.1"/>
</dbReference>
<accession>A0ABV7VYW0</accession>
<dbReference type="Proteomes" id="UP001595722">
    <property type="component" value="Unassembled WGS sequence"/>
</dbReference>
<keyword evidence="3" id="KW-1185">Reference proteome</keyword>
<sequence length="40" mass="4461">MNKPSYLFSAVLLTLALHTMAAPVADEQLQLALPIQFYIQ</sequence>
<keyword evidence="1" id="KW-0732">Signal</keyword>